<comment type="caution">
    <text evidence="1">The sequence shown here is derived from an EMBL/GenBank/DDBJ whole genome shotgun (WGS) entry which is preliminary data.</text>
</comment>
<dbReference type="Proteomes" id="UP000486351">
    <property type="component" value="Unassembled WGS sequence"/>
</dbReference>
<proteinExistence type="predicted"/>
<name>A0A6G0SLD3_9STRA</name>
<gene>
    <name evidence="1" type="ORF">PF008_g1642</name>
</gene>
<organism evidence="1 2">
    <name type="scientific">Phytophthora fragariae</name>
    <dbReference type="NCBI Taxonomy" id="53985"/>
    <lineage>
        <taxon>Eukaryota</taxon>
        <taxon>Sar</taxon>
        <taxon>Stramenopiles</taxon>
        <taxon>Oomycota</taxon>
        <taxon>Peronosporomycetes</taxon>
        <taxon>Peronosporales</taxon>
        <taxon>Peronosporaceae</taxon>
        <taxon>Phytophthora</taxon>
    </lineage>
</organism>
<protein>
    <submittedName>
        <fullName evidence="1">Uncharacterized protein</fullName>
    </submittedName>
</protein>
<accession>A0A6G0SLD3</accession>
<dbReference type="EMBL" id="QXFY01000041">
    <property type="protein sequence ID" value="KAE9360835.1"/>
    <property type="molecule type" value="Genomic_DNA"/>
</dbReference>
<reference evidence="1 2" key="1">
    <citation type="submission" date="2018-09" db="EMBL/GenBank/DDBJ databases">
        <title>Genomic investigation of the strawberry pathogen Phytophthora fragariae indicates pathogenicity is determined by transcriptional variation in three key races.</title>
        <authorList>
            <person name="Adams T.M."/>
            <person name="Armitage A.D."/>
            <person name="Sobczyk M.K."/>
            <person name="Bates H.J."/>
            <person name="Dunwell J.M."/>
            <person name="Nellist C.F."/>
            <person name="Harrison R.J."/>
        </authorList>
    </citation>
    <scope>NUCLEOTIDE SEQUENCE [LARGE SCALE GENOMIC DNA]</scope>
    <source>
        <strain evidence="1 2">NOV-77</strain>
    </source>
</reference>
<sequence>MGMEQQLPHWILRCSSNSCCYAGSHSWLPLRASRPLPSLSPASLPPRHAPRLVIGWGLLPRSSLPRLAFAPALLVAPASAARSAVACAAVSSGDGALVAALNTAPQDDHCAR</sequence>
<evidence type="ECO:0000313" key="1">
    <source>
        <dbReference type="EMBL" id="KAE9360835.1"/>
    </source>
</evidence>
<evidence type="ECO:0000313" key="2">
    <source>
        <dbReference type="Proteomes" id="UP000486351"/>
    </source>
</evidence>
<dbReference type="AlphaFoldDB" id="A0A6G0SLD3"/>